<dbReference type="AlphaFoldDB" id="A0A017RYK3"/>
<dbReference type="PANTHER" id="PTHR39181">
    <property type="entry name" value="TYROSINE-PROTEIN PHOSPHATASE YWQE"/>
    <property type="match status" value="1"/>
</dbReference>
<dbReference type="PIRSF" id="PIRSF016557">
    <property type="entry name" value="Caps_synth_CpsB"/>
    <property type="match status" value="1"/>
</dbReference>
<comment type="catalytic activity">
    <reaction evidence="5">
        <text>O-phospho-L-tyrosyl-[protein] + H2O = L-tyrosyl-[protein] + phosphate</text>
        <dbReference type="Rhea" id="RHEA:10684"/>
        <dbReference type="Rhea" id="RHEA-COMP:10136"/>
        <dbReference type="Rhea" id="RHEA-COMP:20101"/>
        <dbReference type="ChEBI" id="CHEBI:15377"/>
        <dbReference type="ChEBI" id="CHEBI:43474"/>
        <dbReference type="ChEBI" id="CHEBI:46858"/>
        <dbReference type="ChEBI" id="CHEBI:61978"/>
        <dbReference type="EC" id="3.1.3.48"/>
    </reaction>
</comment>
<keyword evidence="4" id="KW-0904">Protein phosphatase</keyword>
<sequence>MIDIHCHILPGIDDGAKDLDGTIEMLKIAEGDGIKTIIATPHYFPGYFETPYDEVVKLTEMVNKKTRESGIEVEIYPGQEIFLNQNIIEDYRNGIIGKLWDTDFMLIELPVDEMPKNTIDLIYELRIMGITPIIAHPERYRYIIEKPQRLNEFLNEGCHLQINAGSLTGLFGREVKKTAERIVENRACSFIATDAHTTGKRSPELKKSFDIISRIDKELIDNLILSRESLKKFAEKNYKTLKIKEKKSIFSIFNRK</sequence>
<dbReference type="Gene3D" id="3.20.20.140">
    <property type="entry name" value="Metal-dependent hydrolases"/>
    <property type="match status" value="1"/>
</dbReference>
<dbReference type="Pfam" id="PF19567">
    <property type="entry name" value="CpsB_CapC"/>
    <property type="match status" value="1"/>
</dbReference>
<gene>
    <name evidence="6" type="ORF">Q428_02605</name>
</gene>
<evidence type="ECO:0000256" key="1">
    <source>
        <dbReference type="ARBA" id="ARBA00005750"/>
    </source>
</evidence>
<dbReference type="OrthoDB" id="9788539at2"/>
<evidence type="ECO:0000313" key="6">
    <source>
        <dbReference type="EMBL" id="EYE89479.1"/>
    </source>
</evidence>
<dbReference type="GO" id="GO:0030145">
    <property type="term" value="F:manganese ion binding"/>
    <property type="evidence" value="ECO:0007669"/>
    <property type="project" value="InterPro"/>
</dbReference>
<evidence type="ECO:0000256" key="3">
    <source>
        <dbReference type="ARBA" id="ARBA00022801"/>
    </source>
</evidence>
<accession>A0A017RYK3</accession>
<dbReference type="PANTHER" id="PTHR39181:SF1">
    <property type="entry name" value="TYROSINE-PROTEIN PHOSPHATASE YWQE"/>
    <property type="match status" value="1"/>
</dbReference>
<reference evidence="6 7" key="1">
    <citation type="journal article" date="2014" name="Genome Announc.">
        <title>Draft Genome Sequence of Fervidicella metallireducens Strain AeBT, an Iron-Reducing Thermoanaerobe from the Great Artesian Basin.</title>
        <authorList>
            <person name="Patel B.K."/>
        </authorList>
    </citation>
    <scope>NUCLEOTIDE SEQUENCE [LARGE SCALE GENOMIC DNA]</scope>
    <source>
        <strain evidence="6 7">AeB</strain>
    </source>
</reference>
<evidence type="ECO:0000256" key="5">
    <source>
        <dbReference type="ARBA" id="ARBA00051722"/>
    </source>
</evidence>
<dbReference type="SUPFAM" id="SSF89550">
    <property type="entry name" value="PHP domain-like"/>
    <property type="match status" value="1"/>
</dbReference>
<protein>
    <recommendedName>
        <fullName evidence="2">protein-tyrosine-phosphatase</fullName>
        <ecNumber evidence="2">3.1.3.48</ecNumber>
    </recommendedName>
</protein>
<keyword evidence="3" id="KW-0378">Hydrolase</keyword>
<proteinExistence type="inferred from homology"/>
<dbReference type="InterPro" id="IPR016195">
    <property type="entry name" value="Pol/histidinol_Pase-like"/>
</dbReference>
<dbReference type="InterPro" id="IPR016667">
    <property type="entry name" value="Caps_polysacc_synth_CpsB/CapC"/>
</dbReference>
<dbReference type="Proteomes" id="UP000019681">
    <property type="component" value="Unassembled WGS sequence"/>
</dbReference>
<evidence type="ECO:0000313" key="7">
    <source>
        <dbReference type="Proteomes" id="UP000019681"/>
    </source>
</evidence>
<name>A0A017RYK3_9CLOT</name>
<comment type="caution">
    <text evidence="6">The sequence shown here is derived from an EMBL/GenBank/DDBJ whole genome shotgun (WGS) entry which is preliminary data.</text>
</comment>
<evidence type="ECO:0000256" key="2">
    <source>
        <dbReference type="ARBA" id="ARBA00013064"/>
    </source>
</evidence>
<comment type="similarity">
    <text evidence="1">Belongs to the metallo-dependent hydrolases superfamily. CpsB/CapC family.</text>
</comment>
<dbReference type="RefSeq" id="WP_035377855.1">
    <property type="nucleotide sequence ID" value="NZ_AZQP01000004.1"/>
</dbReference>
<dbReference type="GO" id="GO:0004725">
    <property type="term" value="F:protein tyrosine phosphatase activity"/>
    <property type="evidence" value="ECO:0007669"/>
    <property type="project" value="UniProtKB-EC"/>
</dbReference>
<organism evidence="6 7">
    <name type="scientific">Fervidicella metallireducens AeB</name>
    <dbReference type="NCBI Taxonomy" id="1403537"/>
    <lineage>
        <taxon>Bacteria</taxon>
        <taxon>Bacillati</taxon>
        <taxon>Bacillota</taxon>
        <taxon>Clostridia</taxon>
        <taxon>Eubacteriales</taxon>
        <taxon>Clostridiaceae</taxon>
        <taxon>Fervidicella</taxon>
    </lineage>
</organism>
<keyword evidence="7" id="KW-1185">Reference proteome</keyword>
<evidence type="ECO:0000256" key="4">
    <source>
        <dbReference type="ARBA" id="ARBA00022912"/>
    </source>
</evidence>
<dbReference type="EMBL" id="AZQP01000004">
    <property type="protein sequence ID" value="EYE89479.1"/>
    <property type="molecule type" value="Genomic_DNA"/>
</dbReference>
<dbReference type="EC" id="3.1.3.48" evidence="2"/>
<dbReference type="STRING" id="1403537.Q428_02605"/>